<dbReference type="Gene3D" id="3.40.1180.10">
    <property type="entry name" value="Decaprenyl diphosphate synthase-like"/>
    <property type="match status" value="1"/>
</dbReference>
<dbReference type="GO" id="GO:0016094">
    <property type="term" value="P:polyprenol biosynthetic process"/>
    <property type="evidence" value="ECO:0007669"/>
    <property type="project" value="TreeGrafter"/>
</dbReference>
<comment type="function">
    <text evidence="2">Catalyzes the condensation of isopentenyl diphosphate (IPP) with allylic pyrophosphates generating different type of terpenoids.</text>
</comment>
<feature type="binding site" evidence="2">
    <location>
        <position position="2"/>
    </location>
    <ligand>
        <name>Mg(2+)</name>
        <dbReference type="ChEBI" id="CHEBI:18420"/>
    </ligand>
</feature>
<gene>
    <name evidence="3" type="primary">uppS</name>
    <name evidence="3" type="ORF">dnm_050040</name>
</gene>
<dbReference type="GO" id="GO:0000287">
    <property type="term" value="F:magnesium ion binding"/>
    <property type="evidence" value="ECO:0007669"/>
    <property type="project" value="UniProtKB-UniRule"/>
</dbReference>
<feature type="binding site" evidence="2">
    <location>
        <begin position="3"/>
        <end position="6"/>
    </location>
    <ligand>
        <name>substrate</name>
    </ligand>
</feature>
<keyword evidence="2" id="KW-0479">Metal-binding</keyword>
<dbReference type="EMBL" id="CP061800">
    <property type="protein sequence ID" value="QTA88958.1"/>
    <property type="molecule type" value="Genomic_DNA"/>
</dbReference>
<evidence type="ECO:0000256" key="1">
    <source>
        <dbReference type="ARBA" id="ARBA00022679"/>
    </source>
</evidence>
<feature type="active site" description="Proton acceptor" evidence="2">
    <location>
        <position position="50"/>
    </location>
</feature>
<feature type="binding site" evidence="2">
    <location>
        <position position="189"/>
    </location>
    <ligand>
        <name>Mg(2+)</name>
        <dbReference type="ChEBI" id="CHEBI:18420"/>
    </ligand>
</feature>
<dbReference type="PROSITE" id="PS01066">
    <property type="entry name" value="UPP_SYNTHASE"/>
    <property type="match status" value="1"/>
</dbReference>
<dbReference type="PANTHER" id="PTHR10291">
    <property type="entry name" value="DEHYDRODOLICHYL DIPHOSPHATE SYNTHASE FAMILY MEMBER"/>
    <property type="match status" value="1"/>
</dbReference>
<dbReference type="InterPro" id="IPR001441">
    <property type="entry name" value="UPP_synth-like"/>
</dbReference>
<dbReference type="SUPFAM" id="SSF64005">
    <property type="entry name" value="Undecaprenyl diphosphate synthase"/>
    <property type="match status" value="1"/>
</dbReference>
<keyword evidence="2" id="KW-0460">Magnesium</keyword>
<name>A0A975BNW2_9BACT</name>
<reference evidence="3" key="1">
    <citation type="journal article" date="2021" name="Microb. Physiol.">
        <title>Proteogenomic Insights into the Physiology of Marine, Sulfate-Reducing, Filamentous Desulfonema limicola and Desulfonema magnum.</title>
        <authorList>
            <person name="Schnaars V."/>
            <person name="Wohlbrand L."/>
            <person name="Scheve S."/>
            <person name="Hinrichs C."/>
            <person name="Reinhardt R."/>
            <person name="Rabus R."/>
        </authorList>
    </citation>
    <scope>NUCLEOTIDE SEQUENCE</scope>
    <source>
        <strain evidence="3">4be13</strain>
    </source>
</reference>
<feature type="active site" evidence="2">
    <location>
        <position position="2"/>
    </location>
</feature>
<protein>
    <recommendedName>
        <fullName evidence="2">Isoprenyl transferase</fullName>
        <ecNumber evidence="2">2.5.1.-</ecNumber>
    </recommendedName>
</protein>
<dbReference type="HAMAP" id="MF_01139">
    <property type="entry name" value="ISPT"/>
    <property type="match status" value="1"/>
</dbReference>
<dbReference type="Proteomes" id="UP000663722">
    <property type="component" value="Chromosome"/>
</dbReference>
<feature type="binding site" evidence="2">
    <location>
        <position position="170"/>
    </location>
    <ligand>
        <name>substrate</name>
    </ligand>
</feature>
<accession>A0A975BNW2</accession>
<dbReference type="InterPro" id="IPR018520">
    <property type="entry name" value="UPP_synth-like_CS"/>
</dbReference>
<feature type="binding site" evidence="2">
    <location>
        <position position="7"/>
    </location>
    <ligand>
        <name>substrate</name>
    </ligand>
</feature>
<dbReference type="NCBIfam" id="TIGR00055">
    <property type="entry name" value="uppS"/>
    <property type="match status" value="1"/>
</dbReference>
<dbReference type="InterPro" id="IPR036424">
    <property type="entry name" value="UPP_synth-like_sf"/>
</dbReference>
<organism evidence="3 4">
    <name type="scientific">Desulfonema magnum</name>
    <dbReference type="NCBI Taxonomy" id="45655"/>
    <lineage>
        <taxon>Bacteria</taxon>
        <taxon>Pseudomonadati</taxon>
        <taxon>Thermodesulfobacteriota</taxon>
        <taxon>Desulfobacteria</taxon>
        <taxon>Desulfobacterales</taxon>
        <taxon>Desulfococcaceae</taxon>
        <taxon>Desulfonema</taxon>
    </lineage>
</organism>
<comment type="similarity">
    <text evidence="2">Belongs to the UPP synthase family.</text>
</comment>
<comment type="subunit">
    <text evidence="2">Homodimer.</text>
</comment>
<evidence type="ECO:0000256" key="2">
    <source>
        <dbReference type="HAMAP-Rule" id="MF_01139"/>
    </source>
</evidence>
<evidence type="ECO:0000313" key="3">
    <source>
        <dbReference type="EMBL" id="QTA88958.1"/>
    </source>
</evidence>
<dbReference type="PANTHER" id="PTHR10291:SF0">
    <property type="entry name" value="DEHYDRODOLICHYL DIPHOSPHATE SYNTHASE 2"/>
    <property type="match status" value="1"/>
</dbReference>
<feature type="binding site" evidence="2">
    <location>
        <position position="19"/>
    </location>
    <ligand>
        <name>substrate</name>
    </ligand>
</feature>
<dbReference type="GO" id="GO:0045547">
    <property type="term" value="F:ditrans,polycis-polyprenyl diphosphate synthase [(2E,6E)-farnesyl diphosphate specific] activity"/>
    <property type="evidence" value="ECO:0007669"/>
    <property type="project" value="TreeGrafter"/>
</dbReference>
<feature type="binding site" evidence="2">
    <location>
        <position position="15"/>
    </location>
    <ligand>
        <name>substrate</name>
    </ligand>
</feature>
<dbReference type="EC" id="2.5.1.-" evidence="2"/>
<dbReference type="AlphaFoldDB" id="A0A975BNW2"/>
<feature type="binding site" evidence="2">
    <location>
        <begin position="47"/>
        <end position="49"/>
    </location>
    <ligand>
        <name>substrate</name>
    </ligand>
</feature>
<keyword evidence="4" id="KW-1185">Reference proteome</keyword>
<dbReference type="CDD" id="cd00475">
    <property type="entry name" value="Cis_IPPS"/>
    <property type="match status" value="1"/>
</dbReference>
<sequence length="222" mass="25659">MDGNGRWAKKRLANRVRGHEQGMDVVRKIVRAAREMGISVLTLYAFSTENWQRPKLEVSALMALLKKFLKSELREMMDNNIRLNAIGQTERLPDGVRDLLYETIHTTEKNEGMLLNLALSYGGRAEIVRMVQDIARKAKQGEIDPDAVTPELVADHLYTRGMTDPDLLIRTSGEMRISNFLLWQIAYSEIYITNTLWPDFGKEEFIQILKAYQQRERRFGKV</sequence>
<feature type="binding site" evidence="2">
    <location>
        <begin position="176"/>
        <end position="178"/>
    </location>
    <ligand>
        <name>substrate</name>
    </ligand>
</feature>
<feature type="binding site" evidence="2">
    <location>
        <position position="53"/>
    </location>
    <ligand>
        <name>substrate</name>
    </ligand>
</feature>
<dbReference type="Pfam" id="PF01255">
    <property type="entry name" value="Prenyltransf"/>
    <property type="match status" value="1"/>
</dbReference>
<evidence type="ECO:0000313" key="4">
    <source>
        <dbReference type="Proteomes" id="UP000663722"/>
    </source>
</evidence>
<keyword evidence="1 2" id="KW-0808">Transferase</keyword>
<dbReference type="KEGG" id="dmm:dnm_050040"/>
<comment type="cofactor">
    <cofactor evidence="2">
        <name>Mg(2+)</name>
        <dbReference type="ChEBI" id="CHEBI:18420"/>
    </cofactor>
    <text evidence="2">Binds 2 magnesium ions per subunit.</text>
</comment>
<dbReference type="FunFam" id="3.40.1180.10:FF:000001">
    <property type="entry name" value="(2E,6E)-farnesyl-diphosphate-specific ditrans,polycis-undecaprenyl-diphosphate synthase"/>
    <property type="match status" value="1"/>
</dbReference>
<proteinExistence type="inferred from homology"/>
<dbReference type="NCBIfam" id="NF011405">
    <property type="entry name" value="PRK14830.1"/>
    <property type="match status" value="1"/>
</dbReference>
<feature type="binding site" evidence="2">
    <location>
        <position position="51"/>
    </location>
    <ligand>
        <name>substrate</name>
    </ligand>
</feature>